<dbReference type="GeneID" id="25563765"/>
<accession>A0A0L0D6G8</accession>
<dbReference type="GO" id="GO:0005509">
    <property type="term" value="F:calcium ion binding"/>
    <property type="evidence" value="ECO:0007669"/>
    <property type="project" value="InterPro"/>
</dbReference>
<feature type="domain" description="EF-hand" evidence="3">
    <location>
        <begin position="22"/>
        <end position="57"/>
    </location>
</feature>
<dbReference type="InterPro" id="IPR050403">
    <property type="entry name" value="Myosin_RLC"/>
</dbReference>
<feature type="domain" description="EF-hand" evidence="3">
    <location>
        <begin position="145"/>
        <end position="177"/>
    </location>
</feature>
<dbReference type="PROSITE" id="PS00018">
    <property type="entry name" value="EF_HAND_1"/>
    <property type="match status" value="1"/>
</dbReference>
<evidence type="ECO:0000256" key="2">
    <source>
        <dbReference type="ARBA" id="ARBA00022837"/>
    </source>
</evidence>
<keyword evidence="1" id="KW-0677">Repeat</keyword>
<organism evidence="4 5">
    <name type="scientific">Thecamonas trahens ATCC 50062</name>
    <dbReference type="NCBI Taxonomy" id="461836"/>
    <lineage>
        <taxon>Eukaryota</taxon>
        <taxon>Apusozoa</taxon>
        <taxon>Apusomonadida</taxon>
        <taxon>Apusomonadidae</taxon>
        <taxon>Thecamonas</taxon>
    </lineage>
</organism>
<dbReference type="PROSITE" id="PS50222">
    <property type="entry name" value="EF_HAND_2"/>
    <property type="match status" value="2"/>
</dbReference>
<name>A0A0L0D6G8_THETB</name>
<evidence type="ECO:0000259" key="3">
    <source>
        <dbReference type="PROSITE" id="PS50222"/>
    </source>
</evidence>
<dbReference type="Gene3D" id="1.10.238.10">
    <property type="entry name" value="EF-hand"/>
    <property type="match status" value="1"/>
</dbReference>
<dbReference type="InterPro" id="IPR002048">
    <property type="entry name" value="EF_hand_dom"/>
</dbReference>
<reference evidence="4 5" key="1">
    <citation type="submission" date="2010-05" db="EMBL/GenBank/DDBJ databases">
        <title>The Genome Sequence of Thecamonas trahens ATCC 50062.</title>
        <authorList>
            <consortium name="The Broad Institute Genome Sequencing Platform"/>
            <person name="Russ C."/>
            <person name="Cuomo C."/>
            <person name="Shea T."/>
            <person name="Young S.K."/>
            <person name="Zeng Q."/>
            <person name="Koehrsen M."/>
            <person name="Haas B."/>
            <person name="Borodovsky M."/>
            <person name="Guigo R."/>
            <person name="Alvarado L."/>
            <person name="Berlin A."/>
            <person name="Bochicchio J."/>
            <person name="Borenstein D."/>
            <person name="Chapman S."/>
            <person name="Chen Z."/>
            <person name="Freedman E."/>
            <person name="Gellesch M."/>
            <person name="Goldberg J."/>
            <person name="Griggs A."/>
            <person name="Gujja S."/>
            <person name="Heilman E."/>
            <person name="Heiman D."/>
            <person name="Hepburn T."/>
            <person name="Howarth C."/>
            <person name="Jen D."/>
            <person name="Larson L."/>
            <person name="Mehta T."/>
            <person name="Park D."/>
            <person name="Pearson M."/>
            <person name="Roberts A."/>
            <person name="Saif S."/>
            <person name="Shenoy N."/>
            <person name="Sisk P."/>
            <person name="Stolte C."/>
            <person name="Sykes S."/>
            <person name="Thomson T."/>
            <person name="Walk T."/>
            <person name="White J."/>
            <person name="Yandava C."/>
            <person name="Burger G."/>
            <person name="Gray M.W."/>
            <person name="Holland P.W.H."/>
            <person name="King N."/>
            <person name="Lang F.B.F."/>
            <person name="Roger A.J."/>
            <person name="Ruiz-Trillo I."/>
            <person name="Lander E."/>
            <person name="Nusbaum C."/>
        </authorList>
    </citation>
    <scope>NUCLEOTIDE SEQUENCE [LARGE SCALE GENOMIC DNA]</scope>
    <source>
        <strain evidence="4 5">ATCC 50062</strain>
    </source>
</reference>
<proteinExistence type="predicted"/>
<dbReference type="AlphaFoldDB" id="A0A0L0D6G8"/>
<dbReference type="RefSeq" id="XP_013758994.1">
    <property type="nucleotide sequence ID" value="XM_013903540.1"/>
</dbReference>
<dbReference type="OrthoDB" id="429467at2759"/>
<dbReference type="InterPro" id="IPR018247">
    <property type="entry name" value="EF_Hand_1_Ca_BS"/>
</dbReference>
<dbReference type="Proteomes" id="UP000054408">
    <property type="component" value="Unassembled WGS sequence"/>
</dbReference>
<dbReference type="InterPro" id="IPR011992">
    <property type="entry name" value="EF-hand-dom_pair"/>
</dbReference>
<sequence length="177" mass="19188">MSGRKKRRASFGITNDDTMSMSNIQEYKSLFKALDEDNDGFVTQADVKNACSTFGCRKGSSELAEMWDEASNGASKIDFNKFVTMIDSRMAGFVNKDSLFAALATLDRNQGREELVGGGPGPRPETGKLDADALEMLLLKAGLKLSSSEVDEFFSSISVDSAGFIDINDVVTLLLES</sequence>
<dbReference type="SMART" id="SM00054">
    <property type="entry name" value="EFh"/>
    <property type="match status" value="2"/>
</dbReference>
<dbReference type="Pfam" id="PF13405">
    <property type="entry name" value="EF-hand_6"/>
    <property type="match status" value="1"/>
</dbReference>
<keyword evidence="5" id="KW-1185">Reference proteome</keyword>
<evidence type="ECO:0000313" key="5">
    <source>
        <dbReference type="Proteomes" id="UP000054408"/>
    </source>
</evidence>
<evidence type="ECO:0000256" key="1">
    <source>
        <dbReference type="ARBA" id="ARBA00022737"/>
    </source>
</evidence>
<dbReference type="STRING" id="461836.A0A0L0D6G8"/>
<protein>
    <submittedName>
        <fullName evidence="4">Myosin regulatory light chain 2</fullName>
    </submittedName>
</protein>
<gene>
    <name evidence="4" type="ORF">AMSG_04211</name>
</gene>
<dbReference type="PANTHER" id="PTHR23049">
    <property type="entry name" value="MYOSIN REGULATORY LIGHT CHAIN 2"/>
    <property type="match status" value="1"/>
</dbReference>
<dbReference type="eggNOG" id="KOG0031">
    <property type="taxonomic scope" value="Eukaryota"/>
</dbReference>
<dbReference type="SUPFAM" id="SSF47473">
    <property type="entry name" value="EF-hand"/>
    <property type="match status" value="1"/>
</dbReference>
<dbReference type="EMBL" id="GL349449">
    <property type="protein sequence ID" value="KNC47977.1"/>
    <property type="molecule type" value="Genomic_DNA"/>
</dbReference>
<keyword evidence="2" id="KW-0106">Calcium</keyword>
<evidence type="ECO:0000313" key="4">
    <source>
        <dbReference type="EMBL" id="KNC47977.1"/>
    </source>
</evidence>